<reference evidence="3 4" key="1">
    <citation type="submission" date="2008-07" db="EMBL/GenBank/DDBJ databases">
        <title>Complete sequence of Geobacter bemidjiensis BEM.</title>
        <authorList>
            <consortium name="US DOE Joint Genome Institute"/>
            <person name="Lucas S."/>
            <person name="Copeland A."/>
            <person name="Lapidus A."/>
            <person name="Glavina del Rio T."/>
            <person name="Dalin E."/>
            <person name="Tice H."/>
            <person name="Bruce D."/>
            <person name="Goodwin L."/>
            <person name="Pitluck S."/>
            <person name="Kiss H."/>
            <person name="Brettin T."/>
            <person name="Detter J.C."/>
            <person name="Han C."/>
            <person name="Kuske C.R."/>
            <person name="Schmutz J."/>
            <person name="Larimer F."/>
            <person name="Land M."/>
            <person name="Hauser L."/>
            <person name="Kyrpides N."/>
            <person name="Lykidis A."/>
            <person name="Lovley D."/>
            <person name="Richardson P."/>
        </authorList>
    </citation>
    <scope>NUCLEOTIDE SEQUENCE [LARGE SCALE GENOMIC DNA]</scope>
    <source>
        <strain evidence="4">ATCC BAA-1014 / DSM 16622 / JCM 12645 / Bem</strain>
    </source>
</reference>
<evidence type="ECO:0000259" key="2">
    <source>
        <dbReference type="Pfam" id="PF06439"/>
    </source>
</evidence>
<protein>
    <recommendedName>
        <fullName evidence="2">3-keto-alpha-glucoside-1,2-lyase/3-keto-2-hydroxy-glucal hydratase domain-containing protein</fullName>
    </recommendedName>
</protein>
<keyword evidence="4" id="KW-1185">Reference proteome</keyword>
<dbReference type="STRING" id="404380.Gbem_3987"/>
<feature type="domain" description="3-keto-alpha-glucoside-1,2-lyase/3-keto-2-hydroxy-glucal hydratase" evidence="2">
    <location>
        <begin position="92"/>
        <end position="217"/>
    </location>
</feature>
<organism evidence="3 4">
    <name type="scientific">Citrifermentans bemidjiense (strain ATCC BAA-1014 / DSM 16622 / JCM 12645 / Bem)</name>
    <name type="common">Geobacter bemidjiensis</name>
    <dbReference type="NCBI Taxonomy" id="404380"/>
    <lineage>
        <taxon>Bacteria</taxon>
        <taxon>Pseudomonadati</taxon>
        <taxon>Thermodesulfobacteriota</taxon>
        <taxon>Desulfuromonadia</taxon>
        <taxon>Geobacterales</taxon>
        <taxon>Geobacteraceae</taxon>
        <taxon>Citrifermentans</taxon>
    </lineage>
</organism>
<feature type="signal peptide" evidence="1">
    <location>
        <begin position="1"/>
        <end position="25"/>
    </location>
</feature>
<dbReference type="InterPro" id="IPR010496">
    <property type="entry name" value="AL/BT2_dom"/>
</dbReference>
<dbReference type="eggNOG" id="COG3848">
    <property type="taxonomic scope" value="Bacteria"/>
</dbReference>
<name>B5EG66_CITBB</name>
<dbReference type="InterPro" id="IPR013320">
    <property type="entry name" value="ConA-like_dom_sf"/>
</dbReference>
<dbReference type="GO" id="GO:0016787">
    <property type="term" value="F:hydrolase activity"/>
    <property type="evidence" value="ECO:0007669"/>
    <property type="project" value="InterPro"/>
</dbReference>
<sequence length="221" mass="23729">MKRAFVGIGITVAAFVLGICTRTDAADESQPKARGVAPGQDVQWSFDKEKAGSVPAGAYPFSGTWSVKEEGDAPSSPHALCQTASATFPAIALSDKIFADLTVSTRFKPVSGSGDRAAGIIFRIQDEDNFYILRANALEDNVNIYKYVAGSRHTLNEGSAKVVSGKWQELRVEAKGNDIRGYLNGKLVVETRDDTFKAGKIGLWTKADSVTCFDDVKATAQ</sequence>
<dbReference type="OrthoDB" id="9760711at2"/>
<accession>B5EG66</accession>
<keyword evidence="1" id="KW-0732">Signal</keyword>
<dbReference type="HOGENOM" id="CLU_097485_0_0_7"/>
<dbReference type="Pfam" id="PF06439">
    <property type="entry name" value="3keto-disac_hyd"/>
    <property type="match status" value="1"/>
</dbReference>
<evidence type="ECO:0000313" key="4">
    <source>
        <dbReference type="Proteomes" id="UP000008825"/>
    </source>
</evidence>
<gene>
    <name evidence="3" type="ordered locus">Gbem_3987</name>
</gene>
<feature type="chain" id="PRO_5002829858" description="3-keto-alpha-glucoside-1,2-lyase/3-keto-2-hydroxy-glucal hydratase domain-containing protein" evidence="1">
    <location>
        <begin position="26"/>
        <end position="221"/>
    </location>
</feature>
<dbReference type="KEGG" id="gbm:Gbem_3987"/>
<dbReference type="AlphaFoldDB" id="B5EG66"/>
<dbReference type="Gene3D" id="2.60.120.560">
    <property type="entry name" value="Exo-inulinase, domain 1"/>
    <property type="match status" value="1"/>
</dbReference>
<dbReference type="RefSeq" id="WP_012532415.1">
    <property type="nucleotide sequence ID" value="NC_011146.1"/>
</dbReference>
<evidence type="ECO:0000256" key="1">
    <source>
        <dbReference type="SAM" id="SignalP"/>
    </source>
</evidence>
<dbReference type="EMBL" id="CP001124">
    <property type="protein sequence ID" value="ACH40979.1"/>
    <property type="molecule type" value="Genomic_DNA"/>
</dbReference>
<dbReference type="SUPFAM" id="SSF49899">
    <property type="entry name" value="Concanavalin A-like lectins/glucanases"/>
    <property type="match status" value="1"/>
</dbReference>
<reference evidence="3 4" key="2">
    <citation type="journal article" date="2010" name="BMC Genomics">
        <title>The genome of Geobacter bemidjiensis, exemplar for the subsurface clade of Geobacter species that predominate in Fe(III)-reducing subsurface environments.</title>
        <authorList>
            <person name="Aklujkar M."/>
            <person name="Young N.D."/>
            <person name="Holmes D."/>
            <person name="Chavan M."/>
            <person name="Risso C."/>
            <person name="Kiss H.E."/>
            <person name="Han C.S."/>
            <person name="Land M.L."/>
            <person name="Lovley D.R."/>
        </authorList>
    </citation>
    <scope>NUCLEOTIDE SEQUENCE [LARGE SCALE GENOMIC DNA]</scope>
    <source>
        <strain evidence="4">ATCC BAA-1014 / DSM 16622 / JCM 12645 / Bem</strain>
    </source>
</reference>
<evidence type="ECO:0000313" key="3">
    <source>
        <dbReference type="EMBL" id="ACH40979.1"/>
    </source>
</evidence>
<proteinExistence type="predicted"/>
<dbReference type="Proteomes" id="UP000008825">
    <property type="component" value="Chromosome"/>
</dbReference>